<dbReference type="Pfam" id="PF12906">
    <property type="entry name" value="RINGv"/>
    <property type="match status" value="1"/>
</dbReference>
<dbReference type="PROSITE" id="PS51292">
    <property type="entry name" value="ZF_RING_CH"/>
    <property type="match status" value="1"/>
</dbReference>
<dbReference type="InterPro" id="IPR022143">
    <property type="entry name" value="DUF3675"/>
</dbReference>
<keyword evidence="5" id="KW-1133">Transmembrane helix</keyword>
<dbReference type="AlphaFoldDB" id="S8DQ68"/>
<reference evidence="8 9" key="1">
    <citation type="journal article" date="2013" name="BMC Genomics">
        <title>The miniature genome of a carnivorous plant Genlisea aurea contains a low number of genes and short non-coding sequences.</title>
        <authorList>
            <person name="Leushkin E.V."/>
            <person name="Sutormin R.A."/>
            <person name="Nabieva E.R."/>
            <person name="Penin A.A."/>
            <person name="Kondrashov A.S."/>
            <person name="Logacheva M.D."/>
        </authorList>
    </citation>
    <scope>NUCLEOTIDE SEQUENCE [LARGE SCALE GENOMIC DNA]</scope>
</reference>
<feature type="domain" description="RING-type" evidence="6">
    <location>
        <begin position="57"/>
        <end position="103"/>
    </location>
</feature>
<dbReference type="PANTHER" id="PTHR23012">
    <property type="entry name" value="RING/FYVE/PHD ZINC FINGER DOMAIN-CONTAINING"/>
    <property type="match status" value="1"/>
</dbReference>
<dbReference type="InterPro" id="IPR013083">
    <property type="entry name" value="Znf_RING/FYVE/PHD"/>
</dbReference>
<dbReference type="SMART" id="SM00744">
    <property type="entry name" value="RINGv"/>
    <property type="match status" value="1"/>
</dbReference>
<protein>
    <submittedName>
        <fullName evidence="8">Uncharacterized protein</fullName>
    </submittedName>
</protein>
<comment type="caution">
    <text evidence="8">The sequence shown here is derived from an EMBL/GenBank/DDBJ whole genome shotgun (WGS) entry which is preliminary data.</text>
</comment>
<keyword evidence="5" id="KW-0472">Membrane</keyword>
<dbReference type="GO" id="GO:0008270">
    <property type="term" value="F:zinc ion binding"/>
    <property type="evidence" value="ECO:0007669"/>
    <property type="project" value="UniProtKB-KW"/>
</dbReference>
<evidence type="ECO:0000256" key="2">
    <source>
        <dbReference type="ARBA" id="ARBA00022771"/>
    </source>
</evidence>
<dbReference type="GO" id="GO:0016020">
    <property type="term" value="C:membrane"/>
    <property type="evidence" value="ECO:0007669"/>
    <property type="project" value="TreeGrafter"/>
</dbReference>
<feature type="domain" description="RING-CH-type" evidence="7">
    <location>
        <begin position="49"/>
        <end position="109"/>
    </location>
</feature>
<dbReference type="CDD" id="cd16495">
    <property type="entry name" value="RING_CH-C4HC3_MARCH"/>
    <property type="match status" value="1"/>
</dbReference>
<evidence type="ECO:0000313" key="9">
    <source>
        <dbReference type="Proteomes" id="UP000015453"/>
    </source>
</evidence>
<evidence type="ECO:0000313" key="8">
    <source>
        <dbReference type="EMBL" id="EPS61887.1"/>
    </source>
</evidence>
<dbReference type="InterPro" id="IPR011016">
    <property type="entry name" value="Znf_RING-CH"/>
</dbReference>
<evidence type="ECO:0000256" key="5">
    <source>
        <dbReference type="SAM" id="Phobius"/>
    </source>
</evidence>
<dbReference type="InterPro" id="IPR001841">
    <property type="entry name" value="Znf_RING"/>
</dbReference>
<dbReference type="Proteomes" id="UP000015453">
    <property type="component" value="Unassembled WGS sequence"/>
</dbReference>
<proteinExistence type="predicted"/>
<keyword evidence="5" id="KW-0812">Transmembrane</keyword>
<dbReference type="InterPro" id="IPR033275">
    <property type="entry name" value="MARCH-like"/>
</dbReference>
<evidence type="ECO:0000256" key="4">
    <source>
        <dbReference type="PROSITE-ProRule" id="PRU00175"/>
    </source>
</evidence>
<dbReference type="GO" id="GO:0016567">
    <property type="term" value="P:protein ubiquitination"/>
    <property type="evidence" value="ECO:0007669"/>
    <property type="project" value="TreeGrafter"/>
</dbReference>
<evidence type="ECO:0000256" key="3">
    <source>
        <dbReference type="ARBA" id="ARBA00022833"/>
    </source>
</evidence>
<accession>S8DQ68</accession>
<sequence length="253" mass="28174">MGDHFVSFVDGLITETTLDAAVESRNLLDQSAAAEIECSVAGFDSETGPSPINLVICRICLDEDADSSMEAPCSCSGSLKYAHRKCIQRWCDEKGDTTCEICHQQFKPGYTAPLRTLRGSWRISRRDVNNRRIIAMVSTDHEFLDPDVAAHTSRNVVRCRAVATILIVFLVLRQTLPIIVNRNGGITFPLMMLVMLKTVGIVLPVCMILRTVTSILTRQNHQQAILPAEEEHRSLLPFTSTPQGYHSVIIIHR</sequence>
<keyword evidence="3" id="KW-0862">Zinc</keyword>
<dbReference type="FunFam" id="3.30.40.10:FF:000337">
    <property type="entry name" value="Zinc finger family protein"/>
    <property type="match status" value="1"/>
</dbReference>
<keyword evidence="1" id="KW-0479">Metal-binding</keyword>
<evidence type="ECO:0000259" key="7">
    <source>
        <dbReference type="PROSITE" id="PS51292"/>
    </source>
</evidence>
<dbReference type="OrthoDB" id="264354at2759"/>
<name>S8DQ68_9LAMI</name>
<evidence type="ECO:0000256" key="1">
    <source>
        <dbReference type="ARBA" id="ARBA00022723"/>
    </source>
</evidence>
<keyword evidence="9" id="KW-1185">Reference proteome</keyword>
<feature type="transmembrane region" description="Helical" evidence="5">
    <location>
        <begin position="161"/>
        <end position="180"/>
    </location>
</feature>
<dbReference type="GO" id="GO:0004842">
    <property type="term" value="F:ubiquitin-protein transferase activity"/>
    <property type="evidence" value="ECO:0007669"/>
    <property type="project" value="TreeGrafter"/>
</dbReference>
<keyword evidence="2 4" id="KW-0863">Zinc-finger</keyword>
<dbReference type="Pfam" id="PF12428">
    <property type="entry name" value="DUF3675"/>
    <property type="match status" value="1"/>
</dbReference>
<gene>
    <name evidence="8" type="ORF">M569_12907</name>
</gene>
<dbReference type="EMBL" id="AUSU01006526">
    <property type="protein sequence ID" value="EPS61887.1"/>
    <property type="molecule type" value="Genomic_DNA"/>
</dbReference>
<evidence type="ECO:0000259" key="6">
    <source>
        <dbReference type="PROSITE" id="PS50089"/>
    </source>
</evidence>
<dbReference type="PANTHER" id="PTHR23012:SF174">
    <property type="entry name" value="OS01G0121200 PROTEIN"/>
    <property type="match status" value="1"/>
</dbReference>
<organism evidence="8 9">
    <name type="scientific">Genlisea aurea</name>
    <dbReference type="NCBI Taxonomy" id="192259"/>
    <lineage>
        <taxon>Eukaryota</taxon>
        <taxon>Viridiplantae</taxon>
        <taxon>Streptophyta</taxon>
        <taxon>Embryophyta</taxon>
        <taxon>Tracheophyta</taxon>
        <taxon>Spermatophyta</taxon>
        <taxon>Magnoliopsida</taxon>
        <taxon>eudicotyledons</taxon>
        <taxon>Gunneridae</taxon>
        <taxon>Pentapetalae</taxon>
        <taxon>asterids</taxon>
        <taxon>lamiids</taxon>
        <taxon>Lamiales</taxon>
        <taxon>Lentibulariaceae</taxon>
        <taxon>Genlisea</taxon>
    </lineage>
</organism>
<dbReference type="SUPFAM" id="SSF57850">
    <property type="entry name" value="RING/U-box"/>
    <property type="match status" value="1"/>
</dbReference>
<dbReference type="Gene3D" id="3.30.40.10">
    <property type="entry name" value="Zinc/RING finger domain, C3HC4 (zinc finger)"/>
    <property type="match status" value="1"/>
</dbReference>
<feature type="transmembrane region" description="Helical" evidence="5">
    <location>
        <begin position="186"/>
        <end position="209"/>
    </location>
</feature>
<dbReference type="PROSITE" id="PS50089">
    <property type="entry name" value="ZF_RING_2"/>
    <property type="match status" value="1"/>
</dbReference>